<dbReference type="Pfam" id="PF08240">
    <property type="entry name" value="ADH_N"/>
    <property type="match status" value="1"/>
</dbReference>
<dbReference type="InterPro" id="IPR013968">
    <property type="entry name" value="PKS_KR"/>
</dbReference>
<dbReference type="InterPro" id="IPR001227">
    <property type="entry name" value="Ac_transferase_dom_sf"/>
</dbReference>
<evidence type="ECO:0000259" key="12">
    <source>
        <dbReference type="PROSITE" id="PS52004"/>
    </source>
</evidence>
<dbReference type="InterPro" id="IPR013149">
    <property type="entry name" value="ADH-like_C"/>
</dbReference>
<evidence type="ECO:0000256" key="6">
    <source>
        <dbReference type="ARBA" id="ARBA00023002"/>
    </source>
</evidence>
<dbReference type="Gene3D" id="3.40.50.720">
    <property type="entry name" value="NAD(P)-binding Rossmann-like Domain"/>
    <property type="match status" value="2"/>
</dbReference>
<dbReference type="InterPro" id="IPR013154">
    <property type="entry name" value="ADH-like_N"/>
</dbReference>
<reference evidence="15" key="1">
    <citation type="journal article" date="2015" name="Genome Announc.">
        <title>Draft genome sequence of Talaromyces cellulolyticus strain Y-94, a source of lignocellulosic biomass-degrading enzymes.</title>
        <authorList>
            <person name="Fujii T."/>
            <person name="Koike H."/>
            <person name="Sawayama S."/>
            <person name="Yano S."/>
            <person name="Inoue H."/>
        </authorList>
    </citation>
    <scope>NUCLEOTIDE SEQUENCE [LARGE SCALE GENOMIC DNA]</scope>
    <source>
        <strain evidence="15">Y-94</strain>
    </source>
</reference>
<dbReference type="InterPro" id="IPR020841">
    <property type="entry name" value="PKS_Beta-ketoAc_synthase_dom"/>
</dbReference>
<evidence type="ECO:0000256" key="5">
    <source>
        <dbReference type="ARBA" id="ARBA00022857"/>
    </source>
</evidence>
<dbReference type="Pfam" id="PF00109">
    <property type="entry name" value="ketoacyl-synt"/>
    <property type="match status" value="1"/>
</dbReference>
<evidence type="ECO:0000256" key="7">
    <source>
        <dbReference type="ARBA" id="ARBA00023268"/>
    </source>
</evidence>
<accession>A0A6V8HGZ0</accession>
<feature type="domain" description="Ketosynthase family 3 (KS3)" evidence="12">
    <location>
        <begin position="17"/>
        <end position="442"/>
    </location>
</feature>
<dbReference type="SMART" id="SM00823">
    <property type="entry name" value="PKS_PP"/>
    <property type="match status" value="1"/>
</dbReference>
<feature type="region of interest" description="N-terminal hotdog fold" evidence="9">
    <location>
        <begin position="960"/>
        <end position="1084"/>
    </location>
</feature>
<keyword evidence="3" id="KW-0597">Phosphoprotein</keyword>
<organism evidence="14 15">
    <name type="scientific">Talaromyces pinophilus</name>
    <name type="common">Penicillium pinophilum</name>
    <dbReference type="NCBI Taxonomy" id="128442"/>
    <lineage>
        <taxon>Eukaryota</taxon>
        <taxon>Fungi</taxon>
        <taxon>Dikarya</taxon>
        <taxon>Ascomycota</taxon>
        <taxon>Pezizomycotina</taxon>
        <taxon>Eurotiomycetes</taxon>
        <taxon>Eurotiomycetidae</taxon>
        <taxon>Eurotiales</taxon>
        <taxon>Trichocomaceae</taxon>
        <taxon>Talaromyces</taxon>
        <taxon>Talaromyces sect. Talaromyces</taxon>
    </lineage>
</organism>
<dbReference type="InterPro" id="IPR036291">
    <property type="entry name" value="NAD(P)-bd_dom_sf"/>
</dbReference>
<evidence type="ECO:0000256" key="3">
    <source>
        <dbReference type="ARBA" id="ARBA00022553"/>
    </source>
</evidence>
<dbReference type="InterPro" id="IPR014030">
    <property type="entry name" value="Ketoacyl_synth_N"/>
</dbReference>
<name>A0A6V8HGZ0_TALPI</name>
<dbReference type="Pfam" id="PF21089">
    <property type="entry name" value="PKS_DH_N"/>
    <property type="match status" value="1"/>
</dbReference>
<dbReference type="Pfam" id="PF00107">
    <property type="entry name" value="ADH_zinc_N"/>
    <property type="match status" value="1"/>
</dbReference>
<keyword evidence="15" id="KW-1185">Reference proteome</keyword>
<dbReference type="InterPro" id="IPR014043">
    <property type="entry name" value="Acyl_transferase_dom"/>
</dbReference>
<dbReference type="Gene3D" id="1.10.1200.10">
    <property type="entry name" value="ACP-like"/>
    <property type="match status" value="1"/>
</dbReference>
<keyword evidence="2" id="KW-0596">Phosphopantetheine</keyword>
<dbReference type="PROSITE" id="PS50075">
    <property type="entry name" value="CARRIER"/>
    <property type="match status" value="1"/>
</dbReference>
<feature type="region of interest" description="C-terminal hotdog fold" evidence="9">
    <location>
        <begin position="1115"/>
        <end position="1281"/>
    </location>
</feature>
<dbReference type="InterPro" id="IPR014031">
    <property type="entry name" value="Ketoacyl_synth_C"/>
</dbReference>
<dbReference type="SUPFAM" id="SSF53901">
    <property type="entry name" value="Thiolase-like"/>
    <property type="match status" value="1"/>
</dbReference>
<evidence type="ECO:0000256" key="4">
    <source>
        <dbReference type="ARBA" id="ARBA00022679"/>
    </source>
</evidence>
<dbReference type="InterPro" id="IPR049900">
    <property type="entry name" value="PKS_mFAS_DH"/>
</dbReference>
<dbReference type="Pfam" id="PF00698">
    <property type="entry name" value="Acyl_transf_1"/>
    <property type="match status" value="1"/>
</dbReference>
<dbReference type="GO" id="GO:0006633">
    <property type="term" value="P:fatty acid biosynthetic process"/>
    <property type="evidence" value="ECO:0007669"/>
    <property type="project" value="InterPro"/>
</dbReference>
<protein>
    <submittedName>
        <fullName evidence="14">Uncharacterized protein</fullName>
    </submittedName>
</protein>
<dbReference type="SUPFAM" id="SSF51735">
    <property type="entry name" value="NAD(P)-binding Rossmann-fold domains"/>
    <property type="match status" value="2"/>
</dbReference>
<dbReference type="Pfam" id="PF02801">
    <property type="entry name" value="Ketoacyl-synt_C"/>
    <property type="match status" value="1"/>
</dbReference>
<feature type="region of interest" description="Disordered" evidence="10">
    <location>
        <begin position="2306"/>
        <end position="2326"/>
    </location>
</feature>
<evidence type="ECO:0000259" key="11">
    <source>
        <dbReference type="PROSITE" id="PS50075"/>
    </source>
</evidence>
<keyword evidence="6" id="KW-0560">Oxidoreductase</keyword>
<dbReference type="InterPro" id="IPR016035">
    <property type="entry name" value="Acyl_Trfase/lysoPLipase"/>
</dbReference>
<dbReference type="InterPro" id="IPR020843">
    <property type="entry name" value="ER"/>
</dbReference>
<evidence type="ECO:0000313" key="15">
    <source>
        <dbReference type="Proteomes" id="UP000053095"/>
    </source>
</evidence>
<dbReference type="GO" id="GO:0004312">
    <property type="term" value="F:fatty acid synthase activity"/>
    <property type="evidence" value="ECO:0007669"/>
    <property type="project" value="TreeGrafter"/>
</dbReference>
<dbReference type="SMART" id="SM00829">
    <property type="entry name" value="PKS_ER"/>
    <property type="match status" value="1"/>
</dbReference>
<dbReference type="Gene3D" id="3.40.47.10">
    <property type="match status" value="1"/>
</dbReference>
<dbReference type="PROSITE" id="PS52004">
    <property type="entry name" value="KS3_2"/>
    <property type="match status" value="1"/>
</dbReference>
<dbReference type="InterPro" id="IPR011032">
    <property type="entry name" value="GroES-like_sf"/>
</dbReference>
<dbReference type="InterPro" id="IPR042104">
    <property type="entry name" value="PKS_dehydratase_sf"/>
</dbReference>
<feature type="domain" description="Carrier" evidence="11">
    <location>
        <begin position="2327"/>
        <end position="2408"/>
    </location>
</feature>
<dbReference type="Pfam" id="PF14765">
    <property type="entry name" value="PS-DH"/>
    <property type="match status" value="1"/>
</dbReference>
<dbReference type="SUPFAM" id="SSF52151">
    <property type="entry name" value="FabD/lysophospholipase-like"/>
    <property type="match status" value="1"/>
</dbReference>
<dbReference type="InterPro" id="IPR049551">
    <property type="entry name" value="PKS_DH_C"/>
</dbReference>
<sequence>MGPIYTPSTSVISDSESNDIAVIGLSCRFPGGASDAEKFWELLYNKRSAFCRAPKTRYNVDAFYDPSRNKLNTLSAIGGHFLEEDVAAFDAPFFNITAEEAKAMDPTARMLLEVTYEALENAGLPIENLAGSDTSCYVGCFTRDYHEMLMRDAETSPMYAGTGTGFSLLSNRVSWFYDLRGPSMTLDTACSSSLVGMHLACQGLRSKESKIAVVCGANLILSPDLGMWLANLKMTSVDGLSRSFADEVTGYGRGEGIATVILKPLADALKDGDAIRAVIRGTGVNQDGHTTGITLPNSEAQADLISTTYRAAGLDFSQTSYFEAHGTGTAAGDPLELGAVARTISQTRKSDDKLYVGSVKSNIGHLEGAAGLAGVIKCILMLEKGSILPNIHFDRPSKRIPFDLWSIQVPIDVLPWPQDRLKRVSVNSFGYGGTNAHTIIDDAEQFLSGYSGFQDWQLVENRAESDERERLFVFSAPDESALRRMIQRFDDYLSTKASNAKLQNPFERNLFLDRLSYTLSNRRSKFSWKASATSTTIAGLQEALSTKNSALLKRTPDTARLVFVFTGQGAQWAKMGMELMSYQVFSDSVREADNYLRTHLGSEWSVITELQREKSVSNVHLAKISQPVCTVLQIALVELLKSWNIEPAGVVGHSSGEIAAAYCYGALGREEAWTVAYWRGKICSELKQDAPHVKGAMMAVGLSSEAAEEYIGNVKTGRIVVACVNSPSSVTISGDESGIDELQKLLSADAVFCRKLVVENAYHSHHMELIAEKYLEKISTISTLEAAVAKNNQVKMASSVTGELISGPAELGPAYWVKNFVSPVRFSEAVAVLLKDSNSRRRRRARAGESAFDLLLEVGPHAALKGPLRQILRHHEISTVTYTSTLNRGEDATKSALHATGELHIHGVPVLVSAVNKQATQTPSPTPLIDLPTYSWNHSLRYWAESRLSKNYRSRKYPRHDLLGAPVADLNDREPRWRNILRPSEQPWMRDHVVYSSILYPGSGMIAMVLEAVQQLAQEREDKAIDSIKLENVRIGKAILRRQPVESSGGSLAESWTFTVSSCHGESKLDENSSGMVTVRYKSNSPDAYISQNTGKNLISQVARQEYKIAKTTCTQKINPVDFYDATQAAGLKYGPAFQGLTEIIAGSDRCVGVLRVSDWRKSNNGQGSPHLIHPTTLDIIFHSMFAAIVVESNGTEGKLGFKTAAVPIAFDTLIFYLNDFPPSSSLPEQNTQFSTCCHVKRNADQRELIADIYVSDLAWEEPKIVVQGIRCRELPGGDAGSSKGQVKAPLGTLLWKPDIEFVGENSLKKFIDKSLSSRKDLISTSGEKNSTLETWEKEVSAIVSLAAHKNTDLSILQIGRSDSLTRTLLSAFSAHDPSNPSLASYTILDKEIEPMAQAQSIFQDFAGLITFYAGDIESGKQAQSLKDDTFDVVIAIDDLKSANEIGHLMKCLRNRGSLILKGTKKKDSLGFDSLNHVKTLPGVSILSCSSDTNGYVARKIDPKPSLEDDTIFIVESRENLAETVEVSHRLLTKLISQGYHVETLQWSSENVSKLHGKSIISFLELETPFLSDISEEDYSLLRTVALNSSRLLWVSKGSDPAMQATIGYLRVLQNENVNLDLRYMLLEERADRPAEDIASRVAELAVAPTTDREYMEIDGGLCINRWVVDERLKHVMTSNDDQQGDSTVSVALRDVGDSVLILRHSSNKPDSFWFTADESQQTDLSTDEVEIQVRAIGINHSDTTDSKAGSIKEFSGVVTKIGNSCSKFRKGDRVWTCTLADSYKTSFRVQESLCQIIPDGVPFEEAALWAVTHTTAYQAVVQLAKVQQGQKVLIQSAGNAIGQIAAQMALQQAAQVYATVATKEQVEAIENIGVPRQNVLGNNDLDLAAAISHLTGGKGLDVIVNQTSTGQFIQQLWSSIAASGVLIDINNSDATSDDRPALAMAPFQRGASYRVFNLARTLEETPSQMANILQDVLRFGPHGQNFQKPIPWTVFSATTVAEAFNWASKHGNDGKAILTLSPEDNIPVDRRALNPLSLDPNSTYLLAGGLGGLGKSLAKLLAQKGARHLAFVSRSGPASKNAISLTQELADMGVKTAIYAADVSDETAMTNMLAQCAAEMPPILGVIQSAAVLEDSIYDNLTYKQWADATRPKIQGSWLLHHLLAEAKQELQFFVMLSSIAGVVGNRSQANYASGNTYQDALATYRRQLGLPAVSVDLGLMLGIGLIAEERGGTTNLKKWEAVGINEQEFHAVMTAAMAENNSLPAQVICGLPTGGILQSENLDRPFYFDDSRFSLLRRKDVDETLSKQDENDTADSPSSQLSRAESMRDAIDIITTTVCQRLARGLQTAAENIDANKPLHSYGVDSLMAVEIRTWITVNLQADISLFDILSGVSVAALAVKIAAKSKALPEGIN</sequence>
<dbReference type="GO" id="GO:0031177">
    <property type="term" value="F:phosphopantetheine binding"/>
    <property type="evidence" value="ECO:0007669"/>
    <property type="project" value="InterPro"/>
</dbReference>
<dbReference type="Proteomes" id="UP000053095">
    <property type="component" value="Unassembled WGS sequence"/>
</dbReference>
<dbReference type="PANTHER" id="PTHR43775">
    <property type="entry name" value="FATTY ACID SYNTHASE"/>
    <property type="match status" value="1"/>
</dbReference>
<dbReference type="InterPro" id="IPR050091">
    <property type="entry name" value="PKS_NRPS_Biosynth_Enz"/>
</dbReference>
<keyword evidence="8" id="KW-0012">Acyltransferase</keyword>
<dbReference type="InterPro" id="IPR018201">
    <property type="entry name" value="Ketoacyl_synth_AS"/>
</dbReference>
<dbReference type="Pfam" id="PF23297">
    <property type="entry name" value="ACP_SdgA_C"/>
    <property type="match status" value="1"/>
</dbReference>
<dbReference type="PANTHER" id="PTHR43775:SF29">
    <property type="entry name" value="ASPERFURANONE POLYKETIDE SYNTHASE AFOG-RELATED"/>
    <property type="match status" value="1"/>
</dbReference>
<dbReference type="SUPFAM" id="SSF50129">
    <property type="entry name" value="GroES-like"/>
    <property type="match status" value="1"/>
</dbReference>
<dbReference type="EMBL" id="DF933820">
    <property type="protein sequence ID" value="GAM37528.1"/>
    <property type="molecule type" value="Genomic_DNA"/>
</dbReference>
<evidence type="ECO:0000256" key="10">
    <source>
        <dbReference type="SAM" id="MobiDB-lite"/>
    </source>
</evidence>
<dbReference type="Gene3D" id="3.10.129.110">
    <property type="entry name" value="Polyketide synthase dehydratase"/>
    <property type="match status" value="1"/>
</dbReference>
<dbReference type="InterPro" id="IPR009081">
    <property type="entry name" value="PP-bd_ACP"/>
</dbReference>
<dbReference type="GO" id="GO:0016491">
    <property type="term" value="F:oxidoreductase activity"/>
    <property type="evidence" value="ECO:0007669"/>
    <property type="project" value="UniProtKB-KW"/>
</dbReference>
<dbReference type="CDD" id="cd05274">
    <property type="entry name" value="KR_FAS_SDR_x"/>
    <property type="match status" value="1"/>
</dbReference>
<dbReference type="InterPro" id="IPR016036">
    <property type="entry name" value="Malonyl_transacylase_ACP-bd"/>
</dbReference>
<dbReference type="InterPro" id="IPR020807">
    <property type="entry name" value="PKS_DH"/>
</dbReference>
<feature type="domain" description="PKS/mFAS DH" evidence="13">
    <location>
        <begin position="960"/>
        <end position="1281"/>
    </location>
</feature>
<gene>
    <name evidence="14" type="ORF">TCE0_024r07520</name>
</gene>
<feature type="active site" description="Proton donor; for dehydratase activity" evidence="9">
    <location>
        <position position="1179"/>
    </location>
</feature>
<dbReference type="InterPro" id="IPR032821">
    <property type="entry name" value="PKS_assoc"/>
</dbReference>
<evidence type="ECO:0000256" key="9">
    <source>
        <dbReference type="PROSITE-ProRule" id="PRU01363"/>
    </source>
</evidence>
<dbReference type="InterPro" id="IPR020806">
    <property type="entry name" value="PKS_PP-bd"/>
</dbReference>
<comment type="caution">
    <text evidence="14">The sequence shown here is derived from an EMBL/GenBank/DDBJ whole genome shotgun (WGS) entry which is preliminary data.</text>
</comment>
<dbReference type="SUPFAM" id="SSF47336">
    <property type="entry name" value="ACP-like"/>
    <property type="match status" value="1"/>
</dbReference>
<keyword evidence="4" id="KW-0808">Transferase</keyword>
<dbReference type="CDD" id="cd05195">
    <property type="entry name" value="enoyl_red"/>
    <property type="match status" value="1"/>
</dbReference>
<feature type="active site" description="Proton acceptor; for dehydratase activity" evidence="9">
    <location>
        <position position="992"/>
    </location>
</feature>
<dbReference type="InterPro" id="IPR057326">
    <property type="entry name" value="KR_dom"/>
</dbReference>
<dbReference type="GO" id="GO:0004315">
    <property type="term" value="F:3-oxoacyl-[acyl-carrier-protein] synthase activity"/>
    <property type="evidence" value="ECO:0007669"/>
    <property type="project" value="InterPro"/>
</dbReference>
<dbReference type="SMART" id="SM00822">
    <property type="entry name" value="PKS_KR"/>
    <property type="match status" value="1"/>
</dbReference>
<evidence type="ECO:0000259" key="13">
    <source>
        <dbReference type="PROSITE" id="PS52019"/>
    </source>
</evidence>
<dbReference type="InterPro" id="IPR006162">
    <property type="entry name" value="Ppantetheine_attach_site"/>
</dbReference>
<dbReference type="InterPro" id="IPR036736">
    <property type="entry name" value="ACP-like_sf"/>
</dbReference>
<dbReference type="SMART" id="SM00825">
    <property type="entry name" value="PKS_KS"/>
    <property type="match status" value="1"/>
</dbReference>
<dbReference type="InterPro" id="IPR016039">
    <property type="entry name" value="Thiolase-like"/>
</dbReference>
<feature type="compositionally biased region" description="Polar residues" evidence="10">
    <location>
        <begin position="2316"/>
        <end position="2325"/>
    </location>
</feature>
<dbReference type="Pfam" id="PF16197">
    <property type="entry name" value="KAsynt_C_assoc"/>
    <property type="match status" value="1"/>
</dbReference>
<dbReference type="PROSITE" id="PS00606">
    <property type="entry name" value="KS3_1"/>
    <property type="match status" value="1"/>
</dbReference>
<keyword evidence="5" id="KW-0521">NADP</keyword>
<evidence type="ECO:0000256" key="2">
    <source>
        <dbReference type="ARBA" id="ARBA00022450"/>
    </source>
</evidence>
<evidence type="ECO:0000256" key="8">
    <source>
        <dbReference type="ARBA" id="ARBA00023315"/>
    </source>
</evidence>
<dbReference type="InterPro" id="IPR049552">
    <property type="entry name" value="PKS_DH_N"/>
</dbReference>
<keyword evidence="7" id="KW-0511">Multifunctional enzyme</keyword>
<proteinExistence type="predicted"/>
<evidence type="ECO:0000256" key="1">
    <source>
        <dbReference type="ARBA" id="ARBA00005179"/>
    </source>
</evidence>
<dbReference type="SUPFAM" id="SSF55048">
    <property type="entry name" value="Probable ACP-binding domain of malonyl-CoA ACP transacylase"/>
    <property type="match status" value="1"/>
</dbReference>
<dbReference type="PROSITE" id="PS52019">
    <property type="entry name" value="PKS_MFAS_DH"/>
    <property type="match status" value="1"/>
</dbReference>
<dbReference type="SMART" id="SM00827">
    <property type="entry name" value="PKS_AT"/>
    <property type="match status" value="1"/>
</dbReference>
<dbReference type="Pfam" id="PF08659">
    <property type="entry name" value="KR"/>
    <property type="match status" value="1"/>
</dbReference>
<dbReference type="SMART" id="SM00826">
    <property type="entry name" value="PKS_DH"/>
    <property type="match status" value="1"/>
</dbReference>
<comment type="pathway">
    <text evidence="1">Secondary metabolite biosynthesis.</text>
</comment>
<evidence type="ECO:0000313" key="14">
    <source>
        <dbReference type="EMBL" id="GAM37528.1"/>
    </source>
</evidence>
<dbReference type="GO" id="GO:0044550">
    <property type="term" value="P:secondary metabolite biosynthetic process"/>
    <property type="evidence" value="ECO:0007669"/>
    <property type="project" value="TreeGrafter"/>
</dbReference>
<dbReference type="Gene3D" id="3.90.180.10">
    <property type="entry name" value="Medium-chain alcohol dehydrogenases, catalytic domain"/>
    <property type="match status" value="1"/>
</dbReference>
<dbReference type="PROSITE" id="PS00012">
    <property type="entry name" value="PHOSPHOPANTETHEINE"/>
    <property type="match status" value="1"/>
</dbReference>
<dbReference type="Gene3D" id="3.40.366.10">
    <property type="entry name" value="Malonyl-Coenzyme A Acyl Carrier Protein, domain 2"/>
    <property type="match status" value="1"/>
</dbReference>
<dbReference type="CDD" id="cd00833">
    <property type="entry name" value="PKS"/>
    <property type="match status" value="1"/>
</dbReference>